<proteinExistence type="inferred from homology"/>
<feature type="compositionally biased region" description="Polar residues" evidence="10">
    <location>
        <begin position="321"/>
        <end position="332"/>
    </location>
</feature>
<dbReference type="Proteomes" id="UP000189580">
    <property type="component" value="Chromosome a"/>
</dbReference>
<dbReference type="RefSeq" id="XP_018734695.1">
    <property type="nucleotide sequence ID" value="XM_018881746.1"/>
</dbReference>
<evidence type="ECO:0000256" key="5">
    <source>
        <dbReference type="ARBA" id="ARBA00022679"/>
    </source>
</evidence>
<dbReference type="PANTHER" id="PTHR14456">
    <property type="entry name" value="INOSITOL POLYPHOSPHATE KINASE 1"/>
    <property type="match status" value="1"/>
</dbReference>
<feature type="region of interest" description="Disordered" evidence="10">
    <location>
        <begin position="321"/>
        <end position="344"/>
    </location>
</feature>
<protein>
    <recommendedName>
        <fullName evidence="4 9">Inositol-pentakisphosphate 2-kinase</fullName>
        <ecNumber evidence="3 9">2.7.1.158</ecNumber>
    </recommendedName>
</protein>
<dbReference type="Pfam" id="PF06090">
    <property type="entry name" value="Ins_P5_2-kin"/>
    <property type="match status" value="1"/>
</dbReference>
<keyword evidence="12" id="KW-1185">Reference proteome</keyword>
<sequence length="386" mass="42998">MKTIKVSDNWKFFAQGNANILLESPHKYSGKLLRLKKKGPPSTQIFQFYEQKVVPLIGNFVAKLELVRLESQFAAYANLICEEHSRGPIAGQEVSAQIYPDFISDKEYGLLIERVGHDSTENGPSSLATTATTTTIKSADSQEGAGGGLGAVLHKTVYQMNDSRDPVTLYSNYILEFKPKWLAPSPNAPGDAVRCRNCALGLYRTGKEPAFCRADLTSSNYNLRFQAIKCIFGSFTADESRSEGVVSSITTAEAALLTELTAQFLDQCDILNQLKTVQARDTRGILDYGPDEELGDEFLMAMTFRDATILLEIAHYDSSMTETQSSANNNNDSGKDTEKTESGYLTLDRGGDKYYVRAKLVDLDMKQASRRDRWAKTERELLKYYK</sequence>
<evidence type="ECO:0000256" key="4">
    <source>
        <dbReference type="ARBA" id="ARBA00014846"/>
    </source>
</evidence>
<evidence type="ECO:0000256" key="2">
    <source>
        <dbReference type="ARBA" id="ARBA00008305"/>
    </source>
</evidence>
<dbReference type="KEGG" id="slb:AWJ20_466"/>
<accession>A0A161HKI3</accession>
<organism evidence="11 12">
    <name type="scientific">Sugiyamaella lignohabitans</name>
    <dbReference type="NCBI Taxonomy" id="796027"/>
    <lineage>
        <taxon>Eukaryota</taxon>
        <taxon>Fungi</taxon>
        <taxon>Dikarya</taxon>
        <taxon>Ascomycota</taxon>
        <taxon>Saccharomycotina</taxon>
        <taxon>Dipodascomycetes</taxon>
        <taxon>Dipodascales</taxon>
        <taxon>Trichomonascaceae</taxon>
        <taxon>Sugiyamaella</taxon>
    </lineage>
</organism>
<dbReference type="GO" id="GO:0035299">
    <property type="term" value="F:inositol-1,3,4,5,6-pentakisphosphate 2-kinase activity"/>
    <property type="evidence" value="ECO:0007669"/>
    <property type="project" value="UniProtKB-EC"/>
</dbReference>
<dbReference type="EC" id="2.7.1.158" evidence="3 9"/>
<evidence type="ECO:0000256" key="8">
    <source>
        <dbReference type="ARBA" id="ARBA00022840"/>
    </source>
</evidence>
<keyword evidence="5 9" id="KW-0808">Transferase</keyword>
<evidence type="ECO:0000256" key="1">
    <source>
        <dbReference type="ARBA" id="ARBA00003979"/>
    </source>
</evidence>
<dbReference type="GO" id="GO:0005634">
    <property type="term" value="C:nucleus"/>
    <property type="evidence" value="ECO:0007669"/>
    <property type="project" value="TreeGrafter"/>
</dbReference>
<dbReference type="GeneID" id="30036816"/>
<dbReference type="InterPro" id="IPR009286">
    <property type="entry name" value="Ins_P5_2-kin"/>
</dbReference>
<comment type="function">
    <text evidence="1">Has kinase activity and phosphorylates inositol-1,3,4,5,6-pentakisphosphate (Ins(1,3,4,5,6)P5) to produce 1,2,3,4,5,6-hexakisphosphate (InsP6), also known as phytate.</text>
</comment>
<keyword evidence="7 9" id="KW-0418">Kinase</keyword>
<evidence type="ECO:0000256" key="10">
    <source>
        <dbReference type="SAM" id="MobiDB-lite"/>
    </source>
</evidence>
<dbReference type="EMBL" id="CP014501">
    <property type="protein sequence ID" value="ANB12218.1"/>
    <property type="molecule type" value="Genomic_DNA"/>
</dbReference>
<gene>
    <name evidence="11" type="ORF">AWJ20_466</name>
</gene>
<comment type="catalytic activity">
    <reaction evidence="9">
        <text>1D-myo-inositol 1,3,4,5,6-pentakisphosphate + ATP = 1D-myo-inositol hexakisphosphate + ADP + H(+)</text>
        <dbReference type="Rhea" id="RHEA:20313"/>
        <dbReference type="ChEBI" id="CHEBI:15378"/>
        <dbReference type="ChEBI" id="CHEBI:30616"/>
        <dbReference type="ChEBI" id="CHEBI:57733"/>
        <dbReference type="ChEBI" id="CHEBI:58130"/>
        <dbReference type="ChEBI" id="CHEBI:456216"/>
        <dbReference type="EC" id="2.7.1.158"/>
    </reaction>
</comment>
<dbReference type="OrthoDB" id="272370at2759"/>
<keyword evidence="8 9" id="KW-0067">ATP-binding</keyword>
<dbReference type="AlphaFoldDB" id="A0A161HKI3"/>
<evidence type="ECO:0000256" key="7">
    <source>
        <dbReference type="ARBA" id="ARBA00022777"/>
    </source>
</evidence>
<dbReference type="GO" id="GO:0032958">
    <property type="term" value="P:inositol phosphate biosynthetic process"/>
    <property type="evidence" value="ECO:0007669"/>
    <property type="project" value="TreeGrafter"/>
</dbReference>
<comment type="function">
    <text evidence="9">Phosphorylates Ins(1,3,4,5,6)P5 at position 2 to form Ins(1,2,3,4,5,6)P6 (InsP6 or phytate).</text>
</comment>
<reference evidence="11 12" key="1">
    <citation type="submission" date="2016-02" db="EMBL/GenBank/DDBJ databases">
        <title>Complete genome sequence and transcriptome regulation of the pentose utilising yeast Sugiyamaella lignohabitans.</title>
        <authorList>
            <person name="Bellasio M."/>
            <person name="Peymann A."/>
            <person name="Valli M."/>
            <person name="Sipitzky M."/>
            <person name="Graf A."/>
            <person name="Sauer M."/>
            <person name="Marx H."/>
            <person name="Mattanovich D."/>
        </authorList>
    </citation>
    <scope>NUCLEOTIDE SEQUENCE [LARGE SCALE GENOMIC DNA]</scope>
    <source>
        <strain evidence="11 12">CBS 10342</strain>
    </source>
</reference>
<dbReference type="GO" id="GO:0005524">
    <property type="term" value="F:ATP binding"/>
    <property type="evidence" value="ECO:0007669"/>
    <property type="project" value="UniProtKB-KW"/>
</dbReference>
<evidence type="ECO:0000313" key="12">
    <source>
        <dbReference type="Proteomes" id="UP000189580"/>
    </source>
</evidence>
<name>A0A161HKI3_9ASCO</name>
<evidence type="ECO:0000256" key="3">
    <source>
        <dbReference type="ARBA" id="ARBA00012023"/>
    </source>
</evidence>
<evidence type="ECO:0000313" key="11">
    <source>
        <dbReference type="EMBL" id="ANB12218.1"/>
    </source>
</evidence>
<keyword evidence="6 9" id="KW-0547">Nucleotide-binding</keyword>
<comment type="domain">
    <text evidence="9">The EXKPK motif is conserved in inositol-pentakisphosphate 2-kinases of both family 1 and 2.</text>
</comment>
<evidence type="ECO:0000256" key="9">
    <source>
        <dbReference type="RuleBase" id="RU364126"/>
    </source>
</evidence>
<dbReference type="PANTHER" id="PTHR14456:SF2">
    <property type="entry name" value="INOSITOL-PENTAKISPHOSPHATE 2-KINASE"/>
    <property type="match status" value="1"/>
</dbReference>
<evidence type="ECO:0000256" key="6">
    <source>
        <dbReference type="ARBA" id="ARBA00022741"/>
    </source>
</evidence>
<comment type="similarity">
    <text evidence="2">Belongs to the IPK1 type 1 family.</text>
</comment>